<reference evidence="2 3" key="1">
    <citation type="submission" date="2019-03" db="EMBL/GenBank/DDBJ databases">
        <title>Deep-cultivation of Planctomycetes and their phenomic and genomic characterization uncovers novel biology.</title>
        <authorList>
            <person name="Wiegand S."/>
            <person name="Jogler M."/>
            <person name="Boedeker C."/>
            <person name="Pinto D."/>
            <person name="Vollmers J."/>
            <person name="Rivas-Marin E."/>
            <person name="Kohn T."/>
            <person name="Peeters S.H."/>
            <person name="Heuer A."/>
            <person name="Rast P."/>
            <person name="Oberbeckmann S."/>
            <person name="Bunk B."/>
            <person name="Jeske O."/>
            <person name="Meyerdierks A."/>
            <person name="Storesund J.E."/>
            <person name="Kallscheuer N."/>
            <person name="Luecker S."/>
            <person name="Lage O.M."/>
            <person name="Pohl T."/>
            <person name="Merkel B.J."/>
            <person name="Hornburger P."/>
            <person name="Mueller R.-W."/>
            <person name="Bruemmer F."/>
            <person name="Labrenz M."/>
            <person name="Spormann A.M."/>
            <person name="Op den Camp H."/>
            <person name="Overmann J."/>
            <person name="Amann R."/>
            <person name="Jetten M.S.M."/>
            <person name="Mascher T."/>
            <person name="Medema M.H."/>
            <person name="Devos D.P."/>
            <person name="Kaster A.-K."/>
            <person name="Ovreas L."/>
            <person name="Rohde M."/>
            <person name="Galperin M.Y."/>
            <person name="Jogler C."/>
        </authorList>
    </citation>
    <scope>NUCLEOTIDE SEQUENCE [LARGE SCALE GENOMIC DNA]</scope>
    <source>
        <strain evidence="2 3">V202</strain>
    </source>
</reference>
<dbReference type="SUPFAM" id="SSF54427">
    <property type="entry name" value="NTF2-like"/>
    <property type="match status" value="1"/>
</dbReference>
<dbReference type="RefSeq" id="WP_145170585.1">
    <property type="nucleotide sequence ID" value="NZ_CP037422.1"/>
</dbReference>
<accession>A0A517WNZ5</accession>
<keyword evidence="3" id="KW-1185">Reference proteome</keyword>
<evidence type="ECO:0000313" key="3">
    <source>
        <dbReference type="Proteomes" id="UP000318384"/>
    </source>
</evidence>
<dbReference type="Gene3D" id="3.10.450.50">
    <property type="match status" value="1"/>
</dbReference>
<protein>
    <submittedName>
        <fullName evidence="2">SnoaL-like domain protein</fullName>
    </submittedName>
</protein>
<gene>
    <name evidence="2" type="ORF">V202x_03220</name>
</gene>
<dbReference type="EMBL" id="CP037422">
    <property type="protein sequence ID" value="QDU06977.1"/>
    <property type="molecule type" value="Genomic_DNA"/>
</dbReference>
<dbReference type="InterPro" id="IPR032710">
    <property type="entry name" value="NTF2-like_dom_sf"/>
</dbReference>
<name>A0A517WNZ5_9PLAN</name>
<sequence>MTEEHPNVALLKQLDPGNVAGTADVFAEDVVWHFFNPLLPDMQGDYVGRSGVQDFFEQMAKQTDGTFRVNPVSVTAVGDELLVTQSKNTMVMKDQQIEIDVVVVWRIVDGRISEVWDIPSVHHAQTSQA</sequence>
<dbReference type="AlphaFoldDB" id="A0A517WNZ5"/>
<feature type="domain" description="SnoaL-like" evidence="1">
    <location>
        <begin position="12"/>
        <end position="114"/>
    </location>
</feature>
<proteinExistence type="predicted"/>
<evidence type="ECO:0000259" key="1">
    <source>
        <dbReference type="Pfam" id="PF12680"/>
    </source>
</evidence>
<dbReference type="Proteomes" id="UP000318384">
    <property type="component" value="Chromosome"/>
</dbReference>
<organism evidence="2 3">
    <name type="scientific">Gimesia aquarii</name>
    <dbReference type="NCBI Taxonomy" id="2527964"/>
    <lineage>
        <taxon>Bacteria</taxon>
        <taxon>Pseudomonadati</taxon>
        <taxon>Planctomycetota</taxon>
        <taxon>Planctomycetia</taxon>
        <taxon>Planctomycetales</taxon>
        <taxon>Planctomycetaceae</taxon>
        <taxon>Gimesia</taxon>
    </lineage>
</organism>
<dbReference type="Pfam" id="PF12680">
    <property type="entry name" value="SnoaL_2"/>
    <property type="match status" value="1"/>
</dbReference>
<dbReference type="InterPro" id="IPR037401">
    <property type="entry name" value="SnoaL-like"/>
</dbReference>
<dbReference type="OrthoDB" id="7859473at2"/>
<evidence type="ECO:0000313" key="2">
    <source>
        <dbReference type="EMBL" id="QDU06977.1"/>
    </source>
</evidence>